<keyword evidence="10" id="KW-1185">Reference proteome</keyword>
<comment type="subcellular location">
    <subcellularLocation>
        <location evidence="1">Cell membrane</location>
        <topology evidence="1">Multi-pass membrane protein</topology>
    </subcellularLocation>
</comment>
<feature type="transmembrane region" description="Helical" evidence="7">
    <location>
        <begin position="38"/>
        <end position="59"/>
    </location>
</feature>
<accession>A0ABT9YDQ9</accession>
<dbReference type="InterPro" id="IPR037185">
    <property type="entry name" value="EmrE-like"/>
</dbReference>
<dbReference type="RefSeq" id="WP_306980075.1">
    <property type="nucleotide sequence ID" value="NZ_JAUSUA010000001.1"/>
</dbReference>
<dbReference type="Proteomes" id="UP001225034">
    <property type="component" value="Unassembled WGS sequence"/>
</dbReference>
<feature type="transmembrane region" description="Helical" evidence="7">
    <location>
        <begin position="12"/>
        <end position="32"/>
    </location>
</feature>
<feature type="transmembrane region" description="Helical" evidence="7">
    <location>
        <begin position="212"/>
        <end position="234"/>
    </location>
</feature>
<dbReference type="InterPro" id="IPR050638">
    <property type="entry name" value="AA-Vitamin_Transporters"/>
</dbReference>
<dbReference type="Gene3D" id="1.10.3730.20">
    <property type="match status" value="1"/>
</dbReference>
<evidence type="ECO:0000256" key="4">
    <source>
        <dbReference type="ARBA" id="ARBA00022692"/>
    </source>
</evidence>
<comment type="similarity">
    <text evidence="2">Belongs to the EamA transporter family.</text>
</comment>
<keyword evidence="4 7" id="KW-0812">Transmembrane</keyword>
<reference evidence="9 10" key="1">
    <citation type="submission" date="2023-07" db="EMBL/GenBank/DDBJ databases">
        <title>Genomic Encyclopedia of Type Strains, Phase IV (KMG-IV): sequencing the most valuable type-strain genomes for metagenomic binning, comparative biology and taxonomic classification.</title>
        <authorList>
            <person name="Goeker M."/>
        </authorList>
    </citation>
    <scope>NUCLEOTIDE SEQUENCE [LARGE SCALE GENOMIC DNA]</scope>
    <source>
        <strain evidence="9 10">DSM 19154</strain>
    </source>
</reference>
<gene>
    <name evidence="9" type="ORF">J2S05_000764</name>
</gene>
<dbReference type="Pfam" id="PF00892">
    <property type="entry name" value="EamA"/>
    <property type="match status" value="2"/>
</dbReference>
<evidence type="ECO:0000256" key="6">
    <source>
        <dbReference type="ARBA" id="ARBA00023136"/>
    </source>
</evidence>
<evidence type="ECO:0000256" key="7">
    <source>
        <dbReference type="SAM" id="Phobius"/>
    </source>
</evidence>
<feature type="transmembrane region" description="Helical" evidence="7">
    <location>
        <begin position="126"/>
        <end position="145"/>
    </location>
</feature>
<evidence type="ECO:0000313" key="10">
    <source>
        <dbReference type="Proteomes" id="UP001225034"/>
    </source>
</evidence>
<feature type="transmembrane region" description="Helical" evidence="7">
    <location>
        <begin position="151"/>
        <end position="169"/>
    </location>
</feature>
<sequence>MNHQKASTIHYVGVMGATVLWGVNIVLLKVLVESFAPVTMTAFRILTAGLVLAGIAIAWKQTRKLTKREWSYVLAAGVLGVFAHHLFLSIGLLRIPASTAVLLLGLVPVVTAVCSGIFLRETFTWWKIGGIGLAFVGVLFVQGGGTHFGQGTVYLLIAVLVQAISFIFVRKASETLSAIQVTMISLVAGAIMLFIASLRIEPDGISTLGSGSTLLYSIFLFSAIGSTAAGQLLFNLSIGRIGPSKSALFLNFVPFFGLASSAIFLKEVIYWYQWCGFLFIVMGVLFGTGYVERSLLRHHHQSKKTA</sequence>
<comment type="caution">
    <text evidence="9">The sequence shown here is derived from an EMBL/GenBank/DDBJ whole genome shotgun (WGS) entry which is preliminary data.</text>
</comment>
<evidence type="ECO:0000256" key="2">
    <source>
        <dbReference type="ARBA" id="ARBA00007362"/>
    </source>
</evidence>
<keyword evidence="3" id="KW-1003">Cell membrane</keyword>
<dbReference type="PANTHER" id="PTHR32322:SF18">
    <property type="entry name" value="S-ADENOSYLMETHIONINE_S-ADENOSYLHOMOCYSTEINE TRANSPORTER"/>
    <property type="match status" value="1"/>
</dbReference>
<dbReference type="PANTHER" id="PTHR32322">
    <property type="entry name" value="INNER MEMBRANE TRANSPORTER"/>
    <property type="match status" value="1"/>
</dbReference>
<evidence type="ECO:0000256" key="1">
    <source>
        <dbReference type="ARBA" id="ARBA00004651"/>
    </source>
</evidence>
<feature type="transmembrane region" description="Helical" evidence="7">
    <location>
        <begin position="246"/>
        <end position="265"/>
    </location>
</feature>
<feature type="domain" description="EamA" evidence="8">
    <location>
        <begin position="151"/>
        <end position="286"/>
    </location>
</feature>
<evidence type="ECO:0000313" key="9">
    <source>
        <dbReference type="EMBL" id="MDQ0205990.1"/>
    </source>
</evidence>
<evidence type="ECO:0000256" key="3">
    <source>
        <dbReference type="ARBA" id="ARBA00022475"/>
    </source>
</evidence>
<dbReference type="EMBL" id="JAUSUA010000001">
    <property type="protein sequence ID" value="MDQ0205990.1"/>
    <property type="molecule type" value="Genomic_DNA"/>
</dbReference>
<feature type="transmembrane region" description="Helical" evidence="7">
    <location>
        <begin position="271"/>
        <end position="291"/>
    </location>
</feature>
<protein>
    <submittedName>
        <fullName evidence="9">Drug/metabolite transporter (DMT)-like permease</fullName>
    </submittedName>
</protein>
<feature type="transmembrane region" description="Helical" evidence="7">
    <location>
        <begin position="181"/>
        <end position="200"/>
    </location>
</feature>
<feature type="transmembrane region" description="Helical" evidence="7">
    <location>
        <begin position="71"/>
        <end position="93"/>
    </location>
</feature>
<name>A0ABT9YDQ9_9BACI</name>
<proteinExistence type="inferred from homology"/>
<organism evidence="9 10">
    <name type="scientific">Alkalicoccobacillus murimartini</name>
    <dbReference type="NCBI Taxonomy" id="171685"/>
    <lineage>
        <taxon>Bacteria</taxon>
        <taxon>Bacillati</taxon>
        <taxon>Bacillota</taxon>
        <taxon>Bacilli</taxon>
        <taxon>Bacillales</taxon>
        <taxon>Bacillaceae</taxon>
        <taxon>Alkalicoccobacillus</taxon>
    </lineage>
</organism>
<feature type="transmembrane region" description="Helical" evidence="7">
    <location>
        <begin position="99"/>
        <end position="119"/>
    </location>
</feature>
<evidence type="ECO:0000256" key="5">
    <source>
        <dbReference type="ARBA" id="ARBA00022989"/>
    </source>
</evidence>
<keyword evidence="5 7" id="KW-1133">Transmembrane helix</keyword>
<evidence type="ECO:0000259" key="8">
    <source>
        <dbReference type="Pfam" id="PF00892"/>
    </source>
</evidence>
<keyword evidence="6 7" id="KW-0472">Membrane</keyword>
<dbReference type="InterPro" id="IPR000620">
    <property type="entry name" value="EamA_dom"/>
</dbReference>
<dbReference type="SUPFAM" id="SSF103481">
    <property type="entry name" value="Multidrug resistance efflux transporter EmrE"/>
    <property type="match status" value="2"/>
</dbReference>
<feature type="domain" description="EamA" evidence="8">
    <location>
        <begin position="11"/>
        <end position="141"/>
    </location>
</feature>